<name>A0A7L6BIV6_LIMRT</name>
<dbReference type="CDD" id="cd04194">
    <property type="entry name" value="GT8_A4GalT_like"/>
    <property type="match status" value="1"/>
</dbReference>
<dbReference type="RefSeq" id="WP_181462462.1">
    <property type="nucleotide sequence ID" value="NZ_CP059275.1"/>
</dbReference>
<dbReference type="Proteomes" id="UP000510868">
    <property type="component" value="Chromosome"/>
</dbReference>
<dbReference type="GO" id="GO:0016757">
    <property type="term" value="F:glycosyltransferase activity"/>
    <property type="evidence" value="ECO:0007669"/>
    <property type="project" value="InterPro"/>
</dbReference>
<evidence type="ECO:0000313" key="1">
    <source>
        <dbReference type="EMBL" id="QLQ61689.1"/>
    </source>
</evidence>
<dbReference type="Gene3D" id="3.90.550.10">
    <property type="entry name" value="Spore Coat Polysaccharide Biosynthesis Protein SpsA, Chain A"/>
    <property type="match status" value="1"/>
</dbReference>
<dbReference type="PANTHER" id="PTHR11183">
    <property type="entry name" value="GLYCOGENIN SUBFAMILY MEMBER"/>
    <property type="match status" value="1"/>
</dbReference>
<proteinExistence type="predicted"/>
<gene>
    <name evidence="1" type="ORF">HHK02_11340</name>
</gene>
<organism evidence="1 2">
    <name type="scientific">Limosilactobacillus reuteri</name>
    <name type="common">Lactobacillus reuteri</name>
    <dbReference type="NCBI Taxonomy" id="1598"/>
    <lineage>
        <taxon>Bacteria</taxon>
        <taxon>Bacillati</taxon>
        <taxon>Bacillota</taxon>
        <taxon>Bacilli</taxon>
        <taxon>Lactobacillales</taxon>
        <taxon>Lactobacillaceae</taxon>
        <taxon>Limosilactobacillus</taxon>
    </lineage>
</organism>
<dbReference type="InterPro" id="IPR002495">
    <property type="entry name" value="Glyco_trans_8"/>
</dbReference>
<dbReference type="Pfam" id="PF01501">
    <property type="entry name" value="Glyco_transf_8"/>
    <property type="match status" value="1"/>
</dbReference>
<sequence length="399" mass="45564">MTKQVFALSGDYGYINQIETTAKSILYHNSGAEIYVINKDIPQEWFSNINNRISSINSKIHNLKIDENMLADEHVSQPQINEMSYGRIMIPDLIKADRVLYLDSDIVVDQNLDELFTMDLGNHPIAAIPDLLYDNNFNSGVLLFNMPKLKETPDIVSQMLAAGNNDQLIEGDQSVLNFFFADTYLHLPLKYNLAIGYDFLCNYYPAYDHNYFEKTGSTVGSVIHFTSPTKPWQQFSFGRYRNKWWQYHDLEWSEVCQHAPLPAIFDYQESGQVLILTNSENIKDLEKLVQALPMVTFDIGAWTNMGGKLIRLITYPNVHLFQSTGRPVTDQLIENANAYLDINYGAKDDNFIARFQETGKPILSFDEVNSQIKDAINYESFANDDVDGMVNKIKAIIKG</sequence>
<reference evidence="1 2" key="1">
    <citation type="submission" date="2020-07" db="EMBL/GenBank/DDBJ databases">
        <title>Genome sequence of Lactobacillus reuteri CNEI-KCA3 isolated from the faeces of a reared-broiler chicken, South-East Nigeria, reveals presence of CRISPR arrays.</title>
        <authorList>
            <person name="Anukam K.C."/>
            <person name="Ibezim C.N."/>
            <person name="BeecK W.V."/>
            <person name="Allonsius C."/>
            <person name="Broek M.D."/>
            <person name="Tuyaerts I."/>
            <person name="Attama A."/>
            <person name="Esimone C.O."/>
            <person name="Lebeer S."/>
        </authorList>
    </citation>
    <scope>NUCLEOTIDE SEQUENCE [LARGE SCALE GENOMIC DNA]</scope>
    <source>
        <strain evidence="1 2">CNEI-KCA3</strain>
    </source>
</reference>
<protein>
    <submittedName>
        <fullName evidence="1">Bacteriochlorophyll 4-vinyl reductase</fullName>
    </submittedName>
</protein>
<dbReference type="SUPFAM" id="SSF53448">
    <property type="entry name" value="Nucleotide-diphospho-sugar transferases"/>
    <property type="match status" value="1"/>
</dbReference>
<dbReference type="EMBL" id="CP059275">
    <property type="protein sequence ID" value="QLQ61689.1"/>
    <property type="molecule type" value="Genomic_DNA"/>
</dbReference>
<dbReference type="AlphaFoldDB" id="A0A7L6BIV6"/>
<evidence type="ECO:0000313" key="2">
    <source>
        <dbReference type="Proteomes" id="UP000510868"/>
    </source>
</evidence>
<dbReference type="InterPro" id="IPR050587">
    <property type="entry name" value="GNT1/Glycosyltrans_8"/>
</dbReference>
<dbReference type="InterPro" id="IPR029044">
    <property type="entry name" value="Nucleotide-diphossugar_trans"/>
</dbReference>
<accession>A0A7L6BIV6</accession>